<gene>
    <name evidence="1" type="ORF">SAMN05216191_11492</name>
</gene>
<name>A0A1G9UBF5_9BACL</name>
<reference evidence="1 2" key="1">
    <citation type="submission" date="2016-10" db="EMBL/GenBank/DDBJ databases">
        <authorList>
            <person name="de Groot N.N."/>
        </authorList>
    </citation>
    <scope>NUCLEOTIDE SEQUENCE [LARGE SCALE GENOMIC DNA]</scope>
    <source>
        <strain evidence="1 2">CGMCC 1.10239</strain>
    </source>
</reference>
<sequence length="59" mass="6397">MSGGSLLPQKPNLGPRICRAEGRLVRRKGSGDGVLPLLFEYAAAAASLHYSRNWMTIVI</sequence>
<accession>A0A1G9UBF5</accession>
<dbReference type="Proteomes" id="UP000182783">
    <property type="component" value="Unassembled WGS sequence"/>
</dbReference>
<dbReference type="AlphaFoldDB" id="A0A1G9UBF5"/>
<protein>
    <submittedName>
        <fullName evidence="1">Uncharacterized protein</fullName>
    </submittedName>
</protein>
<evidence type="ECO:0000313" key="1">
    <source>
        <dbReference type="EMBL" id="SDM57064.1"/>
    </source>
</evidence>
<dbReference type="EMBL" id="FNGM01000014">
    <property type="protein sequence ID" value="SDM57064.1"/>
    <property type="molecule type" value="Genomic_DNA"/>
</dbReference>
<proteinExistence type="predicted"/>
<organism evidence="1 2">
    <name type="scientific">Paenibacillus jilunlii</name>
    <dbReference type="NCBI Taxonomy" id="682956"/>
    <lineage>
        <taxon>Bacteria</taxon>
        <taxon>Bacillati</taxon>
        <taxon>Bacillota</taxon>
        <taxon>Bacilli</taxon>
        <taxon>Bacillales</taxon>
        <taxon>Paenibacillaceae</taxon>
        <taxon>Paenibacillus</taxon>
    </lineage>
</organism>
<evidence type="ECO:0000313" key="2">
    <source>
        <dbReference type="Proteomes" id="UP000182783"/>
    </source>
</evidence>